<dbReference type="STRING" id="157910.SAMN05445850_5580"/>
<dbReference type="AlphaFoldDB" id="A0A1H1JSI3"/>
<organism evidence="1 2">
    <name type="scientific">Paraburkholderia tuberum</name>
    <dbReference type="NCBI Taxonomy" id="157910"/>
    <lineage>
        <taxon>Bacteria</taxon>
        <taxon>Pseudomonadati</taxon>
        <taxon>Pseudomonadota</taxon>
        <taxon>Betaproteobacteria</taxon>
        <taxon>Burkholderiales</taxon>
        <taxon>Burkholderiaceae</taxon>
        <taxon>Paraburkholderia</taxon>
    </lineage>
</organism>
<name>A0A1H1JSI3_9BURK</name>
<protein>
    <submittedName>
        <fullName evidence="1">Uncharacterized protein</fullName>
    </submittedName>
</protein>
<accession>A0A1H1JSI3</accession>
<sequence>MSDFMTECGWSEDEYLAAIQQNLPNGLIWDLADGNRTISRFWRAIAAAFSMISMWLCVLLEEMFPCTADEMLMRWAVIYGYPLDCPSPALTAVRLCEWIRLQDSDCAGPTLGFLQEVAAWLGYEPAALSEWGAPQSSAGCGQLGCMQLGGSSDAPALLGYSQWLIVTVPKKEDTVSGEMGCGEMGCNDMSSGDCAPLATIARAQLGSCDFQLGCTPVCSTAPPPIMCLISKFIPAHVGVRYWEK</sequence>
<proteinExistence type="predicted"/>
<dbReference type="Proteomes" id="UP000199365">
    <property type="component" value="Unassembled WGS sequence"/>
</dbReference>
<dbReference type="EMBL" id="FNKX01000002">
    <property type="protein sequence ID" value="SDR52956.1"/>
    <property type="molecule type" value="Genomic_DNA"/>
</dbReference>
<gene>
    <name evidence="1" type="ORF">SAMN05445850_5580</name>
</gene>
<reference evidence="2" key="1">
    <citation type="submission" date="2016-10" db="EMBL/GenBank/DDBJ databases">
        <authorList>
            <person name="Varghese N."/>
            <person name="Submissions S."/>
        </authorList>
    </citation>
    <scope>NUCLEOTIDE SEQUENCE [LARGE SCALE GENOMIC DNA]</scope>
    <source>
        <strain evidence="2">DUS833</strain>
    </source>
</reference>
<dbReference type="RefSeq" id="WP_090808668.1">
    <property type="nucleotide sequence ID" value="NZ_FNKX01000002.1"/>
</dbReference>
<evidence type="ECO:0000313" key="1">
    <source>
        <dbReference type="EMBL" id="SDR52956.1"/>
    </source>
</evidence>
<keyword evidence="2" id="KW-1185">Reference proteome</keyword>
<evidence type="ECO:0000313" key="2">
    <source>
        <dbReference type="Proteomes" id="UP000199365"/>
    </source>
</evidence>